<keyword evidence="1" id="KW-0812">Transmembrane</keyword>
<reference evidence="2 3" key="1">
    <citation type="submission" date="2016-10" db="EMBL/GenBank/DDBJ databases">
        <authorList>
            <person name="Varghese N."/>
            <person name="Submissions S."/>
        </authorList>
    </citation>
    <scope>NUCLEOTIDE SEQUENCE [LARGE SCALE GENOMIC DNA]</scope>
    <source>
        <strain evidence="2 3">BS3780</strain>
    </source>
</reference>
<protein>
    <submittedName>
        <fullName evidence="2">Uncharacterized protein</fullName>
    </submittedName>
</protein>
<dbReference type="EMBL" id="FNTT01000002">
    <property type="protein sequence ID" value="SEE80664.1"/>
    <property type="molecule type" value="Genomic_DNA"/>
</dbReference>
<evidence type="ECO:0000313" key="2">
    <source>
        <dbReference type="EMBL" id="SEE80664.1"/>
    </source>
</evidence>
<name>A0ABY0ZJ77_9PSED</name>
<accession>A0ABY0ZJ77</accession>
<evidence type="ECO:0000256" key="1">
    <source>
        <dbReference type="SAM" id="Phobius"/>
    </source>
</evidence>
<dbReference type="Proteomes" id="UP000183915">
    <property type="component" value="Unassembled WGS sequence"/>
</dbReference>
<comment type="caution">
    <text evidence="2">The sequence shown here is derived from an EMBL/GenBank/DDBJ whole genome shotgun (WGS) entry which is preliminary data.</text>
</comment>
<feature type="transmembrane region" description="Helical" evidence="1">
    <location>
        <begin position="30"/>
        <end position="52"/>
    </location>
</feature>
<keyword evidence="1" id="KW-0472">Membrane</keyword>
<proteinExistence type="predicted"/>
<evidence type="ECO:0000313" key="3">
    <source>
        <dbReference type="Proteomes" id="UP000183915"/>
    </source>
</evidence>
<organism evidence="2 3">
    <name type="scientific">Pseudomonas kilonensis</name>
    <dbReference type="NCBI Taxonomy" id="132476"/>
    <lineage>
        <taxon>Bacteria</taxon>
        <taxon>Pseudomonadati</taxon>
        <taxon>Pseudomonadota</taxon>
        <taxon>Gammaproteobacteria</taxon>
        <taxon>Pseudomonadales</taxon>
        <taxon>Pseudomonadaceae</taxon>
        <taxon>Pseudomonas</taxon>
    </lineage>
</organism>
<gene>
    <name evidence="2" type="ORF">SAMN04490188_5838</name>
</gene>
<keyword evidence="3" id="KW-1185">Reference proteome</keyword>
<keyword evidence="1" id="KW-1133">Transmembrane helix</keyword>
<sequence length="211" mass="22593">MNVGVRIAELRGWPHRPILLCVPHAAGEPWYLLVGWGCISVAAVTATYGSALTAGHFRKARKPAQSKVTKALLPHHSVPRLGSACPHSGIAPWARREGPSMAQRGYPGIHAGMPTAQCLRSASVVNGAPRSTSTARRPYSRPGSWWDRVSPMGAGLLAMRPAHSTSSLAMEPPSRASPLPHWIKQAQNPCAPSPLWEQSLLAMRPASPTSM</sequence>